<dbReference type="InterPro" id="IPR038249">
    <property type="entry name" value="PolIII_tau_V_sf"/>
</dbReference>
<dbReference type="SUPFAM" id="SSF48019">
    <property type="entry name" value="post-AAA+ oligomerization domain-like"/>
    <property type="match status" value="1"/>
</dbReference>
<sequence length="655" mass="71989">MSYQVLARKWRPQTFADVVGQEHVLTALANGLSLGRIHHAYLFSGTRGVGKTTIARLLAKGLNCENGVTATPCGKCDNCREIEQGRFVDLIEIDAASRTKVEDTRDLLDNVQYAPARGRFKVYLIDEVHMLSRHSFNALLKTLEEPPPHVKFLLATTDPQKLPVTILSRCLQFHLKALDVEQIRAHLERVLHAEQLESEPRALQLLARAADGSLRDALSLADQAIAMGQGQVTTASVSQMLGTLDDEQPLAIIEALVQADGARVMSLLDQAAARGVDWESLLVETLTLLHRIAMVQLLPAALSNDYAAVEARLRDLARTLPPADLQLYYQTLLIGRKELSYAPDRRMGVEMTLLRALAFHPQQIIETPVTPAEVPPQSAPAANPALAAGRQESAPEPSSPSAAEPPEPQPPADDGLSDATSQLLQARSQLLRKQGATPPKKTEPAALNKTRPANSALERLASVTELSMQRKSAADGASAAAKKPEAYRWRAQNKVEDVKTDVATPKALRSALEHEKTPELAARLAQEAMERDEWAAEINRLPLPKLVQQLALNAFRECPQAGKIQLHLRSAQRHLNSPAAQQTLTEALTAHYGRAIELSVIEDDNPAVLTPLEWRQAIYEEKLAQARQSIMADNTIQTLRRFFDAELDEESIRPV</sequence>
<dbReference type="InterPro" id="IPR022001">
    <property type="entry name" value="DNA_pol3_tau_IV"/>
</dbReference>
<accession>A0A2U1UW93</accession>
<evidence type="ECO:0000256" key="5">
    <source>
        <dbReference type="ARBA" id="ARBA00022723"/>
    </source>
</evidence>
<dbReference type="PRINTS" id="PR00300">
    <property type="entry name" value="CLPPROTEASEA"/>
</dbReference>
<comment type="function">
    <text evidence="11">DNA polymerase III is a complex, multichain enzyme responsible for most of the replicative synthesis in bacteria. This DNA polymerase also exhibits 3' to 5' exonuclease activity.</text>
</comment>
<keyword evidence="4 11" id="KW-0235">DNA replication</keyword>
<dbReference type="Pfam" id="PF12168">
    <property type="entry name" value="DNA_pol3_tau_4"/>
    <property type="match status" value="1"/>
</dbReference>
<organism evidence="14 16">
    <name type="scientific">Brenneria nigrifluens DSM 30175 = ATCC 13028</name>
    <dbReference type="NCBI Taxonomy" id="1121120"/>
    <lineage>
        <taxon>Bacteria</taxon>
        <taxon>Pseudomonadati</taxon>
        <taxon>Pseudomonadota</taxon>
        <taxon>Gammaproteobacteria</taxon>
        <taxon>Enterobacterales</taxon>
        <taxon>Pectobacteriaceae</taxon>
        <taxon>Brenneria</taxon>
    </lineage>
</organism>
<dbReference type="SUPFAM" id="SSF52540">
    <property type="entry name" value="P-loop containing nucleoside triphosphate hydrolases"/>
    <property type="match status" value="1"/>
</dbReference>
<dbReference type="OrthoDB" id="9810148at2"/>
<dbReference type="InterPro" id="IPR012763">
    <property type="entry name" value="DNA_pol_III_sug/sutau_N"/>
</dbReference>
<dbReference type="Gene3D" id="3.30.300.150">
    <property type="entry name" value="DNA polymerase III, tau subunit, domain V"/>
    <property type="match status" value="1"/>
</dbReference>
<dbReference type="GO" id="GO:0046872">
    <property type="term" value="F:metal ion binding"/>
    <property type="evidence" value="ECO:0007669"/>
    <property type="project" value="UniProtKB-KW"/>
</dbReference>
<evidence type="ECO:0000313" key="16">
    <source>
        <dbReference type="Proteomes" id="UP000295985"/>
    </source>
</evidence>
<dbReference type="Pfam" id="PF12169">
    <property type="entry name" value="DNA_pol3_gamma3"/>
    <property type="match status" value="1"/>
</dbReference>
<dbReference type="GO" id="GO:0003887">
    <property type="term" value="F:DNA-directed DNA polymerase activity"/>
    <property type="evidence" value="ECO:0007669"/>
    <property type="project" value="UniProtKB-KW"/>
</dbReference>
<dbReference type="PANTHER" id="PTHR11669:SF0">
    <property type="entry name" value="PROTEIN STICHEL-LIKE 2"/>
    <property type="match status" value="1"/>
</dbReference>
<evidence type="ECO:0000313" key="14">
    <source>
        <dbReference type="EMBL" id="PWC25945.1"/>
    </source>
</evidence>
<evidence type="ECO:0000256" key="6">
    <source>
        <dbReference type="ARBA" id="ARBA00022741"/>
    </source>
</evidence>
<dbReference type="FunFam" id="1.10.8.60:FF:000013">
    <property type="entry name" value="DNA polymerase III subunit gamma/tau"/>
    <property type="match status" value="1"/>
</dbReference>
<dbReference type="Gene3D" id="3.40.50.300">
    <property type="entry name" value="P-loop containing nucleotide triphosphate hydrolases"/>
    <property type="match status" value="1"/>
</dbReference>
<dbReference type="CDD" id="cd18137">
    <property type="entry name" value="HLD_clamp_pol_III_gamma_tau"/>
    <property type="match status" value="1"/>
</dbReference>
<dbReference type="PANTHER" id="PTHR11669">
    <property type="entry name" value="REPLICATION FACTOR C / DNA POLYMERASE III GAMMA-TAU SUBUNIT"/>
    <property type="match status" value="1"/>
</dbReference>
<dbReference type="Pfam" id="PF13177">
    <property type="entry name" value="DNA_pol3_delta2"/>
    <property type="match status" value="1"/>
</dbReference>
<keyword evidence="7" id="KW-0862">Zinc</keyword>
<keyword evidence="17" id="KW-1185">Reference proteome</keyword>
<keyword evidence="3 11" id="KW-0548">Nucleotidyltransferase</keyword>
<proteinExistence type="inferred from homology"/>
<gene>
    <name evidence="11" type="primary">dnaX</name>
    <name evidence="14" type="ORF">DDT54_01055</name>
    <name evidence="15" type="ORF">EH206_16665</name>
</gene>
<comment type="similarity">
    <text evidence="1 11">Belongs to the DnaX/STICHEL family.</text>
</comment>
<dbReference type="Pfam" id="PF12170">
    <property type="entry name" value="DNA_pol3_tau_5"/>
    <property type="match status" value="1"/>
</dbReference>
<feature type="region of interest" description="Disordered" evidence="12">
    <location>
        <begin position="371"/>
        <end position="417"/>
    </location>
</feature>
<dbReference type="GO" id="GO:0009360">
    <property type="term" value="C:DNA polymerase III complex"/>
    <property type="evidence" value="ECO:0007669"/>
    <property type="project" value="InterPro"/>
</dbReference>
<keyword evidence="8 11" id="KW-0067">ATP-binding</keyword>
<feature type="region of interest" description="Disordered" evidence="12">
    <location>
        <begin position="431"/>
        <end position="455"/>
    </location>
</feature>
<evidence type="ECO:0000256" key="2">
    <source>
        <dbReference type="ARBA" id="ARBA00022679"/>
    </source>
</evidence>
<evidence type="ECO:0000256" key="12">
    <source>
        <dbReference type="SAM" id="MobiDB-lite"/>
    </source>
</evidence>
<dbReference type="AlphaFoldDB" id="A0A2U1UW93"/>
<reference evidence="15 17" key="2">
    <citation type="submission" date="2018-11" db="EMBL/GenBank/DDBJ databases">
        <title>Genome sequences of Brenneria nigrifluens and Brenneria rubrifaciens.</title>
        <authorList>
            <person name="Poret-Peterson A.T."/>
            <person name="McClean A.E."/>
            <person name="Kluepfel D.A."/>
        </authorList>
    </citation>
    <scope>NUCLEOTIDE SEQUENCE [LARGE SCALE GENOMIC DNA]</scope>
    <source>
        <strain evidence="15 17">ATCC 13028</strain>
    </source>
</reference>
<evidence type="ECO:0000259" key="13">
    <source>
        <dbReference type="SMART" id="SM00382"/>
    </source>
</evidence>
<dbReference type="GO" id="GO:0005524">
    <property type="term" value="F:ATP binding"/>
    <property type="evidence" value="ECO:0007669"/>
    <property type="project" value="UniProtKB-KW"/>
</dbReference>
<evidence type="ECO:0000256" key="1">
    <source>
        <dbReference type="ARBA" id="ARBA00006360"/>
    </source>
</evidence>
<evidence type="ECO:0000256" key="4">
    <source>
        <dbReference type="ARBA" id="ARBA00022705"/>
    </source>
</evidence>
<dbReference type="InterPro" id="IPR050238">
    <property type="entry name" value="DNA_Rep/Repair_Clamp_Loader"/>
</dbReference>
<dbReference type="NCBIfam" id="NF005942">
    <property type="entry name" value="PRK07994.1"/>
    <property type="match status" value="1"/>
</dbReference>
<reference evidence="14 16" key="1">
    <citation type="submission" date="2018-04" db="EMBL/GenBank/DDBJ databases">
        <title>Brenneria corticis sp.nov.</title>
        <authorList>
            <person name="Li Y."/>
        </authorList>
    </citation>
    <scope>NUCLEOTIDE SEQUENCE [LARGE SCALE GENOMIC DNA]</scope>
    <source>
        <strain evidence="14 16">LMG 2694</strain>
    </source>
</reference>
<dbReference type="InterPro" id="IPR008921">
    <property type="entry name" value="DNA_pol3_clamp-load_cplx_C"/>
</dbReference>
<dbReference type="GO" id="GO:0006261">
    <property type="term" value="P:DNA-templated DNA replication"/>
    <property type="evidence" value="ECO:0007669"/>
    <property type="project" value="TreeGrafter"/>
</dbReference>
<dbReference type="GO" id="GO:0003677">
    <property type="term" value="F:DNA binding"/>
    <property type="evidence" value="ECO:0007669"/>
    <property type="project" value="InterPro"/>
</dbReference>
<dbReference type="SMART" id="SM00382">
    <property type="entry name" value="AAA"/>
    <property type="match status" value="1"/>
</dbReference>
<dbReference type="CDD" id="cd00009">
    <property type="entry name" value="AAA"/>
    <property type="match status" value="1"/>
</dbReference>
<name>A0A2U1UW93_9GAMM</name>
<evidence type="ECO:0000256" key="7">
    <source>
        <dbReference type="ARBA" id="ARBA00022833"/>
    </source>
</evidence>
<comment type="catalytic activity">
    <reaction evidence="10 11">
        <text>DNA(n) + a 2'-deoxyribonucleoside 5'-triphosphate = DNA(n+1) + diphosphate</text>
        <dbReference type="Rhea" id="RHEA:22508"/>
        <dbReference type="Rhea" id="RHEA-COMP:17339"/>
        <dbReference type="Rhea" id="RHEA-COMP:17340"/>
        <dbReference type="ChEBI" id="CHEBI:33019"/>
        <dbReference type="ChEBI" id="CHEBI:61560"/>
        <dbReference type="ChEBI" id="CHEBI:173112"/>
        <dbReference type="EC" id="2.7.7.7"/>
    </reaction>
</comment>
<evidence type="ECO:0000256" key="3">
    <source>
        <dbReference type="ARBA" id="ARBA00022695"/>
    </source>
</evidence>
<dbReference type="InterPro" id="IPR003593">
    <property type="entry name" value="AAA+_ATPase"/>
</dbReference>
<dbReference type="FunFam" id="1.20.272.10:FF:000003">
    <property type="entry name" value="DNA polymerase III subunit gamma/tau"/>
    <property type="match status" value="1"/>
</dbReference>
<dbReference type="EMBL" id="CP034036">
    <property type="protein sequence ID" value="QCR05669.1"/>
    <property type="molecule type" value="Genomic_DNA"/>
</dbReference>
<keyword evidence="9 11" id="KW-0239">DNA-directed DNA polymerase</keyword>
<feature type="compositionally biased region" description="Low complexity" evidence="12">
    <location>
        <begin position="379"/>
        <end position="402"/>
    </location>
</feature>
<dbReference type="Proteomes" id="UP000303847">
    <property type="component" value="Chromosome"/>
</dbReference>
<keyword evidence="6 11" id="KW-0547">Nucleotide-binding</keyword>
<evidence type="ECO:0000256" key="10">
    <source>
        <dbReference type="ARBA" id="ARBA00049244"/>
    </source>
</evidence>
<dbReference type="EC" id="2.7.7.7" evidence="11"/>
<dbReference type="InterPro" id="IPR001270">
    <property type="entry name" value="ClpA/B"/>
</dbReference>
<dbReference type="NCBIfam" id="NF004046">
    <property type="entry name" value="PRK05563.1"/>
    <property type="match status" value="1"/>
</dbReference>
<dbReference type="Gene3D" id="1.10.8.60">
    <property type="match status" value="1"/>
</dbReference>
<dbReference type="Gene3D" id="1.20.272.10">
    <property type="match status" value="1"/>
</dbReference>
<feature type="domain" description="AAA+ ATPase" evidence="13">
    <location>
        <begin position="37"/>
        <end position="178"/>
    </location>
</feature>
<dbReference type="EMBL" id="QDKK01000001">
    <property type="protein sequence ID" value="PWC25945.1"/>
    <property type="molecule type" value="Genomic_DNA"/>
</dbReference>
<dbReference type="InterPro" id="IPR027417">
    <property type="entry name" value="P-loop_NTPase"/>
</dbReference>
<dbReference type="InterPro" id="IPR045085">
    <property type="entry name" value="HLD_clamp_pol_III_gamma_tau"/>
</dbReference>
<dbReference type="NCBIfam" id="TIGR02397">
    <property type="entry name" value="dnaX_nterm"/>
    <property type="match status" value="1"/>
</dbReference>
<comment type="subunit">
    <text evidence="11">DNA polymerase III contains a core (composed of alpha, epsilon and theta chains) that associates with a tau subunit. This core dimerizes to form the POLIII' complex. PolIII' associates with the gamma complex (composed of gamma, delta, delta', psi and chi chains) and with the beta chain to form the complete DNA polymerase III complex.</text>
</comment>
<keyword evidence="5" id="KW-0479">Metal-binding</keyword>
<protein>
    <recommendedName>
        <fullName evidence="11">DNA polymerase III subunit gamma/tau</fullName>
        <ecNumber evidence="11">2.7.7.7</ecNumber>
    </recommendedName>
</protein>
<dbReference type="InterPro" id="IPR022754">
    <property type="entry name" value="DNA_pol_III_gamma-3"/>
</dbReference>
<evidence type="ECO:0000313" key="15">
    <source>
        <dbReference type="EMBL" id="QCR05669.1"/>
    </source>
</evidence>
<dbReference type="FunFam" id="3.40.50.300:FF:000014">
    <property type="entry name" value="DNA polymerase III subunit gamma/tau"/>
    <property type="match status" value="1"/>
</dbReference>
<dbReference type="InterPro" id="IPR021029">
    <property type="entry name" value="DNA_pol_III_tau_dom-5"/>
</dbReference>
<evidence type="ECO:0000256" key="9">
    <source>
        <dbReference type="ARBA" id="ARBA00022932"/>
    </source>
</evidence>
<dbReference type="Proteomes" id="UP000295985">
    <property type="component" value="Unassembled WGS sequence"/>
</dbReference>
<evidence type="ECO:0000313" key="17">
    <source>
        <dbReference type="Proteomes" id="UP000303847"/>
    </source>
</evidence>
<evidence type="ECO:0000256" key="8">
    <source>
        <dbReference type="ARBA" id="ARBA00022840"/>
    </source>
</evidence>
<keyword evidence="2 11" id="KW-0808">Transferase</keyword>
<dbReference type="RefSeq" id="WP_009113989.1">
    <property type="nucleotide sequence ID" value="NZ_CP034036.1"/>
</dbReference>
<evidence type="ECO:0000256" key="11">
    <source>
        <dbReference type="RuleBase" id="RU364063"/>
    </source>
</evidence>
<dbReference type="Pfam" id="PF22608">
    <property type="entry name" value="DNAX_ATPase_lid"/>
    <property type="match status" value="1"/>
</dbReference>